<evidence type="ECO:0000256" key="3">
    <source>
        <dbReference type="ARBA" id="ARBA00022741"/>
    </source>
</evidence>
<dbReference type="Gene3D" id="3.90.1200.10">
    <property type="match status" value="1"/>
</dbReference>
<keyword evidence="3" id="KW-0547">Nucleotide-binding</keyword>
<dbReference type="PANTHER" id="PTHR34273">
    <property type="entry name" value="METHYLTHIORIBOSE KINASE"/>
    <property type="match status" value="1"/>
</dbReference>
<evidence type="ECO:0000256" key="4">
    <source>
        <dbReference type="ARBA" id="ARBA00022777"/>
    </source>
</evidence>
<keyword evidence="5" id="KW-0067">ATP-binding</keyword>
<dbReference type="GO" id="GO:0016301">
    <property type="term" value="F:kinase activity"/>
    <property type="evidence" value="ECO:0007669"/>
    <property type="project" value="UniProtKB-KW"/>
</dbReference>
<keyword evidence="4" id="KW-0418">Kinase</keyword>
<dbReference type="Gene3D" id="3.30.200.20">
    <property type="entry name" value="Phosphorylase Kinase, domain 1"/>
    <property type="match status" value="1"/>
</dbReference>
<protein>
    <submittedName>
        <fullName evidence="6">Phosphotransferase</fullName>
    </submittedName>
</protein>
<sequence length="363" mass="41366">MQTENEIIDYAQRTTALKTFFKTPPLHVSEIGDGNLNFIFRLEDESGNSLILKYAAPYLRLLGKDFPLPQNRICVEMHTLSYFKTIAPSFIPNIYHCDEAAFCFVMEDLVEYKLLQTAQFEQFIPLSIYTKLGTFLATLYAKTPPKKDEGYYENATLKRISEEYIFIFPYISNHPALVLPSYFCPKPKSALFLHNISLLLNLFQQEKECLIHGDLHTGSIMIKHENLAIIDAEFSCFAPLGFDVGTLLAHILLGEIYNLFEKKPLQFKPTLSALWNAFEKKMGGVPEHILEQSVGFCGAELSRRLVVPAKAKPLEAIHSKRAKTKAYALCENLSIELVEHFLHVKSVEEFIAIVERHLCAKTH</sequence>
<accession>A0A6G9VV06</accession>
<dbReference type="PANTHER" id="PTHR34273:SF2">
    <property type="entry name" value="METHYLTHIORIBOSE KINASE"/>
    <property type="match status" value="1"/>
</dbReference>
<dbReference type="Proteomes" id="UP000502831">
    <property type="component" value="Chromosome"/>
</dbReference>
<dbReference type="RefSeq" id="WP_167750285.1">
    <property type="nucleotide sequence ID" value="NZ_CP039734.2"/>
</dbReference>
<name>A0A6G9VV06_9BACT</name>
<gene>
    <name evidence="6" type="ORF">FA584_11325</name>
</gene>
<keyword evidence="2" id="KW-0808">Transferase</keyword>
<evidence type="ECO:0000256" key="5">
    <source>
        <dbReference type="ARBA" id="ARBA00022840"/>
    </source>
</evidence>
<evidence type="ECO:0000256" key="2">
    <source>
        <dbReference type="ARBA" id="ARBA00022679"/>
    </source>
</evidence>
<dbReference type="SUPFAM" id="SSF56112">
    <property type="entry name" value="Protein kinase-like (PK-like)"/>
    <property type="match status" value="1"/>
</dbReference>
<evidence type="ECO:0000313" key="6">
    <source>
        <dbReference type="EMBL" id="QIR76754.1"/>
    </source>
</evidence>
<proteinExistence type="inferred from homology"/>
<organism evidence="6 7">
    <name type="scientific">Sulfurospirillum diekertiae</name>
    <dbReference type="NCBI Taxonomy" id="1854492"/>
    <lineage>
        <taxon>Bacteria</taxon>
        <taxon>Pseudomonadati</taxon>
        <taxon>Campylobacterota</taxon>
        <taxon>Epsilonproteobacteria</taxon>
        <taxon>Campylobacterales</taxon>
        <taxon>Sulfurospirillaceae</taxon>
        <taxon>Sulfurospirillum</taxon>
    </lineage>
</organism>
<dbReference type="GO" id="GO:0005524">
    <property type="term" value="F:ATP binding"/>
    <property type="evidence" value="ECO:0007669"/>
    <property type="project" value="UniProtKB-KW"/>
</dbReference>
<reference evidence="6 7" key="1">
    <citation type="journal article" date="2017" name="Environ. Sci. Technol.">
        <title>Organohalide Respiration with Chlorinated Ethenes under Low pH Conditions.</title>
        <authorList>
            <person name="Yang Y."/>
            <person name="Capiro N.L."/>
            <person name="Marcet T.F."/>
            <person name="Yan J."/>
            <person name="Pennell K.D."/>
            <person name="Loffler F.E."/>
        </authorList>
    </citation>
    <scope>NUCLEOTIDE SEQUENCE [LARGE SCALE GENOMIC DNA]</scope>
    <source>
        <strain evidence="6 7">ACSDCE</strain>
    </source>
</reference>
<dbReference type="InterPro" id="IPR011009">
    <property type="entry name" value="Kinase-like_dom_sf"/>
</dbReference>
<evidence type="ECO:0000313" key="7">
    <source>
        <dbReference type="Proteomes" id="UP000502831"/>
    </source>
</evidence>
<comment type="similarity">
    <text evidence="1">Belongs to the methylthioribose kinase family.</text>
</comment>
<dbReference type="Pfam" id="PF01636">
    <property type="entry name" value="APH"/>
    <property type="match status" value="1"/>
</dbReference>
<evidence type="ECO:0000256" key="1">
    <source>
        <dbReference type="ARBA" id="ARBA00010165"/>
    </source>
</evidence>
<dbReference type="InterPro" id="IPR002575">
    <property type="entry name" value="Aminoglycoside_PTrfase"/>
</dbReference>
<dbReference type="EMBL" id="CP039734">
    <property type="protein sequence ID" value="QIR76754.1"/>
    <property type="molecule type" value="Genomic_DNA"/>
</dbReference>
<dbReference type="AlphaFoldDB" id="A0A6G9VV06"/>